<dbReference type="Proteomes" id="UP000054051">
    <property type="component" value="Unassembled WGS sequence"/>
</dbReference>
<gene>
    <name evidence="1" type="ORF">CAGGBEG34_330001</name>
</gene>
<name>G2JAV8_9BURK</name>
<dbReference type="AlphaFoldDB" id="G2JAV8"/>
<dbReference type="STRING" id="1070319.CAGGBEG34_330001"/>
<evidence type="ECO:0000313" key="1">
    <source>
        <dbReference type="EMBL" id="CCD29910.1"/>
    </source>
</evidence>
<organism evidence="1 2">
    <name type="scientific">Candidatus Glomeribacter gigasporarum BEG34</name>
    <dbReference type="NCBI Taxonomy" id="1070319"/>
    <lineage>
        <taxon>Bacteria</taxon>
        <taxon>Pseudomonadati</taxon>
        <taxon>Pseudomonadota</taxon>
        <taxon>Betaproteobacteria</taxon>
        <taxon>Burkholderiales</taxon>
        <taxon>Burkholderiaceae</taxon>
        <taxon>Candidatus Glomeribacter</taxon>
    </lineage>
</organism>
<dbReference type="InterPro" id="IPR021266">
    <property type="entry name" value="Kdo_hydroxlase"/>
</dbReference>
<reference evidence="1 2" key="1">
    <citation type="submission" date="2011-08" db="EMBL/GenBank/DDBJ databases">
        <title>The genome of the obligate endobacterium of an arbuscular mycorrhizal fungus reveals an interphylum network of nutritional interactions.</title>
        <authorList>
            <person name="Ghignone S."/>
            <person name="Salvioli A."/>
            <person name="Anca I."/>
            <person name="Lumini E."/>
            <person name="Ortu G."/>
            <person name="Petiti L."/>
            <person name="Cruveiller S."/>
            <person name="Bianciotto V."/>
            <person name="Piffanelli P."/>
            <person name="Lanfranco L."/>
            <person name="Bonfante P."/>
        </authorList>
    </citation>
    <scope>NUCLEOTIDE SEQUENCE [LARGE SCALE GENOMIC DNA]</scope>
    <source>
        <strain evidence="1 2">BEG34</strain>
    </source>
</reference>
<evidence type="ECO:0008006" key="3">
    <source>
        <dbReference type="Google" id="ProtNLM"/>
    </source>
</evidence>
<comment type="caution">
    <text evidence="1">The sequence shown here is derived from an EMBL/GenBank/DDBJ whole genome shotgun (WGS) entry which is preliminary data.</text>
</comment>
<evidence type="ECO:0000313" key="2">
    <source>
        <dbReference type="Proteomes" id="UP000054051"/>
    </source>
</evidence>
<sequence length="140" mass="16180">MRLFCNINPNRQDRVWRIGESFTDVARHFLPQIQSPVPGSARLLQMLGITKSCRTLYDHFMLQLHDLMKRDNAYQQNVRATEIRFPAGSSWIVQTDHVSHAALSGQYLLEQTFYLPVEAMACPEKSPLRILEHLRGCRLA</sequence>
<dbReference type="eggNOG" id="ENOG502Z7Z3">
    <property type="taxonomic scope" value="Bacteria"/>
</dbReference>
<keyword evidence="2" id="KW-1185">Reference proteome</keyword>
<proteinExistence type="predicted"/>
<accession>G2JAV8</accession>
<protein>
    <recommendedName>
        <fullName evidence="3">3-deoxy-D-manno-oct-2-ulosonic acid (Kdo) hydroxylase</fullName>
    </recommendedName>
</protein>
<dbReference type="EMBL" id="CAFB01000051">
    <property type="protein sequence ID" value="CCD29910.1"/>
    <property type="molecule type" value="Genomic_DNA"/>
</dbReference>
<dbReference type="Pfam" id="PF11004">
    <property type="entry name" value="Kdo_hydroxy"/>
    <property type="match status" value="1"/>
</dbReference>